<feature type="compositionally biased region" description="Basic residues" evidence="1">
    <location>
        <begin position="70"/>
        <end position="93"/>
    </location>
</feature>
<sequence length="93" mass="10212">MPDSFRVSIDGQTMTLSADESVRKGATSTLLVGVRDPDSEGQAGRLQLRVVASTRPLAIPAADTAVAPAARRRASTFSRTTRRRTRSRRRRCR</sequence>
<protein>
    <submittedName>
        <fullName evidence="2">Uncharacterized protein</fullName>
    </submittedName>
</protein>
<proteinExistence type="predicted"/>
<evidence type="ECO:0000256" key="1">
    <source>
        <dbReference type="SAM" id="MobiDB-lite"/>
    </source>
</evidence>
<keyword evidence="3" id="KW-1185">Reference proteome</keyword>
<evidence type="ECO:0000313" key="2">
    <source>
        <dbReference type="EMBL" id="BDZ44183.1"/>
    </source>
</evidence>
<feature type="region of interest" description="Disordered" evidence="1">
    <location>
        <begin position="64"/>
        <end position="93"/>
    </location>
</feature>
<accession>A0ABN6XLG5</accession>
<dbReference type="Proteomes" id="UP001321498">
    <property type="component" value="Chromosome"/>
</dbReference>
<reference evidence="3" key="1">
    <citation type="journal article" date="2019" name="Int. J. Syst. Evol. Microbiol.">
        <title>The Global Catalogue of Microorganisms (GCM) 10K type strain sequencing project: providing services to taxonomists for standard genome sequencing and annotation.</title>
        <authorList>
            <consortium name="The Broad Institute Genomics Platform"/>
            <consortium name="The Broad Institute Genome Sequencing Center for Infectious Disease"/>
            <person name="Wu L."/>
            <person name="Ma J."/>
        </authorList>
    </citation>
    <scope>NUCLEOTIDE SEQUENCE [LARGE SCALE GENOMIC DNA]</scope>
    <source>
        <strain evidence="3">NBRC 108725</strain>
    </source>
</reference>
<dbReference type="RefSeq" id="WP_286277664.1">
    <property type="nucleotide sequence ID" value="NZ_AP027731.1"/>
</dbReference>
<organism evidence="2 3">
    <name type="scientific">Naasia aerilata</name>
    <dbReference type="NCBI Taxonomy" id="1162966"/>
    <lineage>
        <taxon>Bacteria</taxon>
        <taxon>Bacillati</taxon>
        <taxon>Actinomycetota</taxon>
        <taxon>Actinomycetes</taxon>
        <taxon>Micrococcales</taxon>
        <taxon>Microbacteriaceae</taxon>
        <taxon>Naasia</taxon>
    </lineage>
</organism>
<gene>
    <name evidence="2" type="ORF">GCM10025866_00920</name>
</gene>
<dbReference type="EMBL" id="AP027731">
    <property type="protein sequence ID" value="BDZ44183.1"/>
    <property type="molecule type" value="Genomic_DNA"/>
</dbReference>
<evidence type="ECO:0000313" key="3">
    <source>
        <dbReference type="Proteomes" id="UP001321498"/>
    </source>
</evidence>
<name>A0ABN6XLG5_9MICO</name>